<organism evidence="1 2">
    <name type="scientific">Microcystis aeruginosa PCC 9432</name>
    <dbReference type="NCBI Taxonomy" id="1160280"/>
    <lineage>
        <taxon>Bacteria</taxon>
        <taxon>Bacillati</taxon>
        <taxon>Cyanobacteriota</taxon>
        <taxon>Cyanophyceae</taxon>
        <taxon>Oscillatoriophycideae</taxon>
        <taxon>Chroococcales</taxon>
        <taxon>Microcystaceae</taxon>
        <taxon>Microcystis</taxon>
    </lineage>
</organism>
<name>A0A822L4Q1_MICAE</name>
<dbReference type="Proteomes" id="UP000005806">
    <property type="component" value="Unassembled WGS sequence"/>
</dbReference>
<sequence>MKILEKLWQNSANTSRISGQWELEGWIRQLVSRTLGTSRE</sequence>
<gene>
    <name evidence="1" type="ORF">MICCA_1150005</name>
</gene>
<evidence type="ECO:0000313" key="1">
    <source>
        <dbReference type="EMBL" id="CCH91191.1"/>
    </source>
</evidence>
<comment type="caution">
    <text evidence="1">The sequence shown here is derived from an EMBL/GenBank/DDBJ whole genome shotgun (WGS) entry which is preliminary data.</text>
</comment>
<protein>
    <submittedName>
        <fullName evidence="1">Uncharacterized protein</fullName>
    </submittedName>
</protein>
<reference evidence="1 2" key="1">
    <citation type="submission" date="2012-04" db="EMBL/GenBank/DDBJ databases">
        <authorList>
            <person name="Genoscope - CEA"/>
        </authorList>
    </citation>
    <scope>NUCLEOTIDE SEQUENCE [LARGE SCALE GENOMIC DNA]</scope>
    <source>
        <strain evidence="1 2">9432</strain>
    </source>
</reference>
<dbReference type="EMBL" id="CAIH01000019">
    <property type="protein sequence ID" value="CCH91191.1"/>
    <property type="molecule type" value="Genomic_DNA"/>
</dbReference>
<evidence type="ECO:0000313" key="2">
    <source>
        <dbReference type="Proteomes" id="UP000005806"/>
    </source>
</evidence>
<accession>A0A822L4Q1</accession>
<proteinExistence type="predicted"/>
<dbReference type="RefSeq" id="WP_002752264.1">
    <property type="nucleotide sequence ID" value="NZ_HE972547.1"/>
</dbReference>
<dbReference type="AlphaFoldDB" id="A0A822L4Q1"/>